<gene>
    <name evidence="3" type="ORF">AV649_08305</name>
</gene>
<dbReference type="NCBIfam" id="NF040503">
    <property type="entry name" value="resist_ArsN1a"/>
    <property type="match status" value="1"/>
</dbReference>
<protein>
    <submittedName>
        <fullName evidence="3">GCN5 family acetyltransferase</fullName>
    </submittedName>
</protein>
<dbReference type="InterPro" id="IPR000182">
    <property type="entry name" value="GNAT_dom"/>
</dbReference>
<accession>A0A0J5SLG7</accession>
<evidence type="ECO:0000313" key="4">
    <source>
        <dbReference type="Proteomes" id="UP000076510"/>
    </source>
</evidence>
<dbReference type="Proteomes" id="UP000076510">
    <property type="component" value="Unassembled WGS sequence"/>
</dbReference>
<dbReference type="AlphaFoldDB" id="A0A0J5SLG7"/>
<dbReference type="PROSITE" id="PS51186">
    <property type="entry name" value="GNAT"/>
    <property type="match status" value="1"/>
</dbReference>
<dbReference type="PATRIC" id="fig|189381.10.peg.1240"/>
<organism evidence="3 4">
    <name type="scientific">Rossellomorea marisflavi</name>
    <dbReference type="NCBI Taxonomy" id="189381"/>
    <lineage>
        <taxon>Bacteria</taxon>
        <taxon>Bacillati</taxon>
        <taxon>Bacillota</taxon>
        <taxon>Bacilli</taxon>
        <taxon>Bacillales</taxon>
        <taxon>Bacillaceae</taxon>
        <taxon>Rossellomorea</taxon>
    </lineage>
</organism>
<sequence length="178" mass="19904">MINSNGGGGVIRHATEKDLPAILSIYNEGIEDRIATLETDQKDAVYINQWFQSHKGRYIVLVSEDMGGINGYASIQPYSPRAAYAGVGELSVYIRRGARGQGIGGQLLRNLEEEAAKNQFHKLVLFTFPFNTLGQGLYRKRGYREVGIFKDQGILDGTYVDVMIMEKILPTNQKERES</sequence>
<proteinExistence type="predicted"/>
<dbReference type="OrthoDB" id="9798006at2"/>
<dbReference type="PANTHER" id="PTHR43072:SF23">
    <property type="entry name" value="UPF0039 PROTEIN C11D3.02C"/>
    <property type="match status" value="1"/>
</dbReference>
<evidence type="ECO:0000313" key="3">
    <source>
        <dbReference type="EMBL" id="KZE44293.1"/>
    </source>
</evidence>
<dbReference type="Pfam" id="PF00583">
    <property type="entry name" value="Acetyltransf_1"/>
    <property type="match status" value="1"/>
</dbReference>
<dbReference type="Gene3D" id="3.40.630.30">
    <property type="match status" value="1"/>
</dbReference>
<keyword evidence="2" id="KW-0012">Acyltransferase</keyword>
<keyword evidence="1 3" id="KW-0808">Transferase</keyword>
<dbReference type="InterPro" id="IPR016181">
    <property type="entry name" value="Acyl_CoA_acyltransferase"/>
</dbReference>
<reference evidence="4" key="1">
    <citation type="submission" date="2016-01" db="EMBL/GenBank/DDBJ databases">
        <title>Whole genome sequencing of Bhargavaea cecembensis T14.</title>
        <authorList>
            <person name="Hong K.W."/>
        </authorList>
    </citation>
    <scope>NUCLEOTIDE SEQUENCE [LARGE SCALE GENOMIC DNA]</scope>
    <source>
        <strain evidence="4">M19</strain>
    </source>
</reference>
<dbReference type="GO" id="GO:0016747">
    <property type="term" value="F:acyltransferase activity, transferring groups other than amino-acyl groups"/>
    <property type="evidence" value="ECO:0007669"/>
    <property type="project" value="InterPro"/>
</dbReference>
<name>A0A0J5SLG7_9BACI</name>
<dbReference type="SUPFAM" id="SSF55729">
    <property type="entry name" value="Acyl-CoA N-acyltransferases (Nat)"/>
    <property type="match status" value="1"/>
</dbReference>
<dbReference type="EMBL" id="LQQY01000044">
    <property type="protein sequence ID" value="KZE44293.1"/>
    <property type="molecule type" value="Genomic_DNA"/>
</dbReference>
<dbReference type="PANTHER" id="PTHR43072">
    <property type="entry name" value="N-ACETYLTRANSFERASE"/>
    <property type="match status" value="1"/>
</dbReference>
<evidence type="ECO:0000256" key="1">
    <source>
        <dbReference type="ARBA" id="ARBA00022679"/>
    </source>
</evidence>
<comment type="caution">
    <text evidence="3">The sequence shown here is derived from an EMBL/GenBank/DDBJ whole genome shotgun (WGS) entry which is preliminary data.</text>
</comment>
<evidence type="ECO:0000256" key="2">
    <source>
        <dbReference type="ARBA" id="ARBA00023315"/>
    </source>
</evidence>
<dbReference type="CDD" id="cd04301">
    <property type="entry name" value="NAT_SF"/>
    <property type="match status" value="1"/>
</dbReference>